<feature type="active site" description="Proton donor/acceptor" evidence="1">
    <location>
        <position position="322"/>
    </location>
</feature>
<organism evidence="4 5">
    <name type="scientific">Calothrix parasitica NIES-267</name>
    <dbReference type="NCBI Taxonomy" id="1973488"/>
    <lineage>
        <taxon>Bacteria</taxon>
        <taxon>Bacillati</taxon>
        <taxon>Cyanobacteriota</taxon>
        <taxon>Cyanophyceae</taxon>
        <taxon>Nostocales</taxon>
        <taxon>Calotrichaceae</taxon>
        <taxon>Calothrix</taxon>
    </lineage>
</organism>
<dbReference type="InterPro" id="IPR050275">
    <property type="entry name" value="PGM_Phosphatase"/>
</dbReference>
<feature type="binding site" evidence="2">
    <location>
        <position position="293"/>
    </location>
    <ligand>
        <name>substrate</name>
    </ligand>
</feature>
<dbReference type="PANTHER" id="PTHR48100">
    <property type="entry name" value="BROAD-SPECIFICITY PHOSPHATASE YOR283W-RELATED"/>
    <property type="match status" value="1"/>
</dbReference>
<dbReference type="Proteomes" id="UP000218418">
    <property type="component" value="Chromosome"/>
</dbReference>
<dbReference type="InterPro" id="IPR001345">
    <property type="entry name" value="PG/BPGM_mutase_AS"/>
</dbReference>
<accession>A0A1Z4LND5</accession>
<evidence type="ECO:0000256" key="3">
    <source>
        <dbReference type="PIRSR" id="PIRSR613078-3"/>
    </source>
</evidence>
<reference evidence="4 5" key="1">
    <citation type="submission" date="2017-06" db="EMBL/GenBank/DDBJ databases">
        <title>Genome sequencing of cyanobaciteial culture collection at National Institute for Environmental Studies (NIES).</title>
        <authorList>
            <person name="Hirose Y."/>
            <person name="Shimura Y."/>
            <person name="Fujisawa T."/>
            <person name="Nakamura Y."/>
            <person name="Kawachi M."/>
        </authorList>
    </citation>
    <scope>NUCLEOTIDE SEQUENCE [LARGE SCALE GENOMIC DNA]</scope>
    <source>
        <strain evidence="4 5">NIES-267</strain>
    </source>
</reference>
<evidence type="ECO:0000313" key="4">
    <source>
        <dbReference type="EMBL" id="BAY82750.1"/>
    </source>
</evidence>
<evidence type="ECO:0000256" key="2">
    <source>
        <dbReference type="PIRSR" id="PIRSR613078-2"/>
    </source>
</evidence>
<dbReference type="SUPFAM" id="SSF53254">
    <property type="entry name" value="Phosphoglycerate mutase-like"/>
    <property type="match status" value="2"/>
</dbReference>
<dbReference type="InterPro" id="IPR013078">
    <property type="entry name" value="His_Pase_superF_clade-1"/>
</dbReference>
<feature type="site" description="Transition state stabilizer" evidence="3">
    <location>
        <position position="393"/>
    </location>
</feature>
<evidence type="ECO:0000313" key="5">
    <source>
        <dbReference type="Proteomes" id="UP000218418"/>
    </source>
</evidence>
<name>A0A1Z4LND5_9CYAN</name>
<protein>
    <submittedName>
        <fullName evidence="4">Phosphoglycerate/bisphosphoglycerate mutase</fullName>
    </submittedName>
</protein>
<dbReference type="InterPro" id="IPR029033">
    <property type="entry name" value="His_PPase_superfam"/>
</dbReference>
<keyword evidence="5" id="KW-1185">Reference proteome</keyword>
<dbReference type="AlphaFoldDB" id="A0A1Z4LND5"/>
<feature type="binding site" evidence="2">
    <location>
        <position position="333"/>
    </location>
    <ligand>
        <name>substrate</name>
    </ligand>
</feature>
<dbReference type="Pfam" id="PF00300">
    <property type="entry name" value="His_Phos_1"/>
    <property type="match status" value="2"/>
</dbReference>
<dbReference type="PROSITE" id="PS00175">
    <property type="entry name" value="PG_MUTASE"/>
    <property type="match status" value="2"/>
</dbReference>
<feature type="binding site" evidence="2">
    <location>
        <begin position="243"/>
        <end position="250"/>
    </location>
    <ligand>
        <name>substrate</name>
    </ligand>
</feature>
<proteinExistence type="predicted"/>
<feature type="active site" description="Tele-phosphohistidine intermediate" evidence="1">
    <location>
        <position position="244"/>
    </location>
</feature>
<gene>
    <name evidence="4" type="ORF">NIES267_22340</name>
</gene>
<dbReference type="GO" id="GO:0016791">
    <property type="term" value="F:phosphatase activity"/>
    <property type="evidence" value="ECO:0007669"/>
    <property type="project" value="TreeGrafter"/>
</dbReference>
<dbReference type="CDD" id="cd07067">
    <property type="entry name" value="HP_PGM_like"/>
    <property type="match status" value="2"/>
</dbReference>
<evidence type="ECO:0000256" key="1">
    <source>
        <dbReference type="PIRSR" id="PIRSR613078-1"/>
    </source>
</evidence>
<dbReference type="OrthoDB" id="9781415at2"/>
<sequence length="459" mass="52089">MTRVIIVRHGQSTYNIVRRIQGLLDASELTEKGRNDALKVGKALNNISFDAIYCSPLKRAKQTATIIYDEIKANLDNTPTLQENPKIKEINLPLWEGMLATDVQEQFPEDHKIWKESPEKLRMLVQDGGKTVEYFPILALYEQAKEFWQEILPKHPNQTILVVAHSCINRCLIQTAINISPGYMQHIQQSNCCINVLNFAGNNYSSLDEDKVQIESFNQIQHMGETLPSLRPNHQGVRLLLVRHGETEWNQQSKYQGQVDVSLNANGKLQSQKVADFLKHVSIDKVYSSSMLRAKETAEIILQQHQGTSKLDNLELNDGFKEIIHGVWEGKSKTEIEREFPGELQRWYETPEKFKMPSGESLQQVWQRTVEVYESILKAALDNQLKTVLIVAHGGTNQILLCHILGLSAKHFWNFRQSNCCLNVIDYPKGLDGSPVLQGINITSYLTGSVLDETVIGAM</sequence>
<dbReference type="PANTHER" id="PTHR48100:SF10">
    <property type="entry name" value="2-CARBOXY-D-ARABINITOL-1-PHOSPHATASE-RELATED"/>
    <property type="match status" value="1"/>
</dbReference>
<dbReference type="EMBL" id="AP018227">
    <property type="protein sequence ID" value="BAY82750.1"/>
    <property type="molecule type" value="Genomic_DNA"/>
</dbReference>
<dbReference type="Gene3D" id="3.40.50.1240">
    <property type="entry name" value="Phosphoglycerate mutase-like"/>
    <property type="match status" value="2"/>
</dbReference>
<dbReference type="SMART" id="SM00855">
    <property type="entry name" value="PGAM"/>
    <property type="match status" value="2"/>
</dbReference>